<dbReference type="Proteomes" id="UP000063699">
    <property type="component" value="Chromosome"/>
</dbReference>
<accession>A0A0N9HTR1</accession>
<gene>
    <name evidence="1" type="ORF">AOZ06_07630</name>
</gene>
<keyword evidence="2" id="KW-1185">Reference proteome</keyword>
<evidence type="ECO:0008006" key="3">
    <source>
        <dbReference type="Google" id="ProtNLM"/>
    </source>
</evidence>
<dbReference type="EMBL" id="CP012752">
    <property type="protein sequence ID" value="ALG06814.1"/>
    <property type="molecule type" value="Genomic_DNA"/>
</dbReference>
<name>A0A0N9HTR1_9PSEU</name>
<sequence length="242" mass="26644">MNHLARGSGSPFDRIRQVRPDGSEFWSARKLQVLMGYAAWRNFLPAIARAIQTASNTGMDVASHFAQSRNVVGRAQGGGNDREDYELSRHAARLVAMNGDPSKPEVAAAQAYFSERTGQAEAIESEFAALPDWARHQIDTIRRVGKIETEQKRQADQLDEVAARVESIEGAHDWFAALAYAKLHGFSTERTFLAKVGRRAGQILRDSGETPGTTQHPAFGTVNTYPEWALERAFGELTAVSS</sequence>
<dbReference type="OrthoDB" id="9812611at2"/>
<dbReference type="KEGG" id="kphy:AOZ06_07630"/>
<reference evidence="1 2" key="1">
    <citation type="submission" date="2015-07" db="EMBL/GenBank/DDBJ databases">
        <title>Genome sequencing of Kibdelosporangium phytohabitans.</title>
        <authorList>
            <person name="Qin S."/>
            <person name="Xing K."/>
        </authorList>
    </citation>
    <scope>NUCLEOTIDE SEQUENCE [LARGE SCALE GENOMIC DNA]</scope>
    <source>
        <strain evidence="1 2">KLBMP1111</strain>
    </source>
</reference>
<dbReference type="AlphaFoldDB" id="A0A0N9HTR1"/>
<dbReference type="RefSeq" id="WP_054288786.1">
    <property type="nucleotide sequence ID" value="NZ_CP012752.1"/>
</dbReference>
<organism evidence="1 2">
    <name type="scientific">Kibdelosporangium phytohabitans</name>
    <dbReference type="NCBI Taxonomy" id="860235"/>
    <lineage>
        <taxon>Bacteria</taxon>
        <taxon>Bacillati</taxon>
        <taxon>Actinomycetota</taxon>
        <taxon>Actinomycetes</taxon>
        <taxon>Pseudonocardiales</taxon>
        <taxon>Pseudonocardiaceae</taxon>
        <taxon>Kibdelosporangium</taxon>
    </lineage>
</organism>
<evidence type="ECO:0000313" key="1">
    <source>
        <dbReference type="EMBL" id="ALG06814.1"/>
    </source>
</evidence>
<protein>
    <recommendedName>
        <fullName evidence="3">DNA-damage-inducible protein D</fullName>
    </recommendedName>
</protein>
<proteinExistence type="predicted"/>
<evidence type="ECO:0000313" key="2">
    <source>
        <dbReference type="Proteomes" id="UP000063699"/>
    </source>
</evidence>
<dbReference type="STRING" id="860235.AOZ06_07630"/>